<keyword evidence="4" id="KW-1185">Reference proteome</keyword>
<protein>
    <submittedName>
        <fullName evidence="3">Tyrosine-protein phosphatase</fullName>
        <ecNumber evidence="3">3.1.3.48</ecNumber>
    </submittedName>
</protein>
<dbReference type="InterPro" id="IPR029021">
    <property type="entry name" value="Prot-tyrosine_phosphatase-like"/>
</dbReference>
<name>A0ABW4D1L6_9LACO</name>
<comment type="similarity">
    <text evidence="1">Belongs to the protein-tyrosine phosphatase family.</text>
</comment>
<dbReference type="PANTHER" id="PTHR31126:SF1">
    <property type="entry name" value="TYROSINE SPECIFIC PROTEIN PHOSPHATASES DOMAIN-CONTAINING PROTEIN"/>
    <property type="match status" value="1"/>
</dbReference>
<reference evidence="4" key="1">
    <citation type="journal article" date="2019" name="Int. J. Syst. Evol. Microbiol.">
        <title>The Global Catalogue of Microorganisms (GCM) 10K type strain sequencing project: providing services to taxonomists for standard genome sequencing and annotation.</title>
        <authorList>
            <consortium name="The Broad Institute Genomics Platform"/>
            <consortium name="The Broad Institute Genome Sequencing Center for Infectious Disease"/>
            <person name="Wu L."/>
            <person name="Ma J."/>
        </authorList>
    </citation>
    <scope>NUCLEOTIDE SEQUENCE [LARGE SCALE GENOMIC DNA]</scope>
    <source>
        <strain evidence="4">CCM 8979</strain>
    </source>
</reference>
<dbReference type="Proteomes" id="UP001597189">
    <property type="component" value="Unassembled WGS sequence"/>
</dbReference>
<dbReference type="InterPro" id="IPR026893">
    <property type="entry name" value="Tyr/Ser_Pase_IphP-type"/>
</dbReference>
<keyword evidence="2" id="KW-0732">Signal</keyword>
<dbReference type="Gene3D" id="3.90.190.10">
    <property type="entry name" value="Protein tyrosine phosphatase superfamily"/>
    <property type="match status" value="1"/>
</dbReference>
<feature type="chain" id="PRO_5045615370" evidence="2">
    <location>
        <begin position="33"/>
        <end position="294"/>
    </location>
</feature>
<comment type="caution">
    <text evidence="3">The sequence shown here is derived from an EMBL/GenBank/DDBJ whole genome shotgun (WGS) entry which is preliminary data.</text>
</comment>
<evidence type="ECO:0000313" key="3">
    <source>
        <dbReference type="EMBL" id="MFD1454535.1"/>
    </source>
</evidence>
<dbReference type="EC" id="3.1.3.48" evidence="3"/>
<sequence length="294" mass="31936">MLKSKLRLGLSLGTLLVTLGLGAQVVATPVQAATHAVTTSASTKAGSQIKLKGAVNVRDLGGYRTKTGKTVKAHMLLRAAALNKLTKADVQKLKKTYHVRTDIDLRSKAEAAKDPDVKMSGVNYVFDPVVKDVSQQFSLTSKDGNKVMQDGYKAMVMTKQGQTAYRKMFKVLLKNPKGQAVLWHCTAGKDRTGVGTALVLTALGVNRKTVMNDYLLSNKYLAASNKVAIQQLKDKGADAATIKMMTDMMSVKKSYLNAAFSAINKKYGSVDKYLQKGLGLTKADQTKLQRLYLK</sequence>
<evidence type="ECO:0000256" key="2">
    <source>
        <dbReference type="SAM" id="SignalP"/>
    </source>
</evidence>
<gene>
    <name evidence="3" type="ORF">ACFQ44_02420</name>
</gene>
<dbReference type="SUPFAM" id="SSF52799">
    <property type="entry name" value="(Phosphotyrosine protein) phosphatases II"/>
    <property type="match status" value="1"/>
</dbReference>
<dbReference type="RefSeq" id="WP_203643492.1">
    <property type="nucleotide sequence ID" value="NZ_BOLN01000002.1"/>
</dbReference>
<evidence type="ECO:0000256" key="1">
    <source>
        <dbReference type="ARBA" id="ARBA00009580"/>
    </source>
</evidence>
<dbReference type="Pfam" id="PF13350">
    <property type="entry name" value="Y_phosphatase3"/>
    <property type="match status" value="1"/>
</dbReference>
<feature type="signal peptide" evidence="2">
    <location>
        <begin position="1"/>
        <end position="32"/>
    </location>
</feature>
<accession>A0ABW4D1L6</accession>
<organism evidence="3 4">
    <name type="scientific">Levilactobacillus lanxiensis</name>
    <dbReference type="NCBI Taxonomy" id="2799568"/>
    <lineage>
        <taxon>Bacteria</taxon>
        <taxon>Bacillati</taxon>
        <taxon>Bacillota</taxon>
        <taxon>Bacilli</taxon>
        <taxon>Lactobacillales</taxon>
        <taxon>Lactobacillaceae</taxon>
        <taxon>Levilactobacillus</taxon>
    </lineage>
</organism>
<dbReference type="PANTHER" id="PTHR31126">
    <property type="entry name" value="TYROSINE-PROTEIN PHOSPHATASE"/>
    <property type="match status" value="1"/>
</dbReference>
<dbReference type="GO" id="GO:0004725">
    <property type="term" value="F:protein tyrosine phosphatase activity"/>
    <property type="evidence" value="ECO:0007669"/>
    <property type="project" value="UniProtKB-EC"/>
</dbReference>
<proteinExistence type="inferred from homology"/>
<evidence type="ECO:0000313" key="4">
    <source>
        <dbReference type="Proteomes" id="UP001597189"/>
    </source>
</evidence>
<dbReference type="EMBL" id="JBHTOD010000002">
    <property type="protein sequence ID" value="MFD1454535.1"/>
    <property type="molecule type" value="Genomic_DNA"/>
</dbReference>
<keyword evidence="3" id="KW-0378">Hydrolase</keyword>